<dbReference type="InterPro" id="IPR011642">
    <property type="entry name" value="Gate_dom"/>
</dbReference>
<dbReference type="AlphaFoldDB" id="A0A1D2MLS2"/>
<dbReference type="STRING" id="48709.A0A1D2MLS2"/>
<reference evidence="3 4" key="1">
    <citation type="journal article" date="2016" name="Genome Biol. Evol.">
        <title>Gene Family Evolution Reflects Adaptation to Soil Environmental Stressors in the Genome of the Collembolan Orchesella cincta.</title>
        <authorList>
            <person name="Faddeeva-Vakhrusheva A."/>
            <person name="Derks M.F."/>
            <person name="Anvar S.Y."/>
            <person name="Agamennone V."/>
            <person name="Suring W."/>
            <person name="Smit S."/>
            <person name="van Straalen N.M."/>
            <person name="Roelofs D."/>
        </authorList>
    </citation>
    <scope>NUCLEOTIDE SEQUENCE [LARGE SCALE GENOMIC DNA]</scope>
    <source>
        <tissue evidence="3">Mixed pool</tissue>
    </source>
</reference>
<gene>
    <name evidence="3" type="ORF">Ocin01_12740</name>
</gene>
<sequence length="83" mass="8523">MVKLGWAFQTVIGTLAAESINAAANIFLAGPTEAPLLIKPFLNDMTKSELHAVMTAGFATISGGSMAVYISLGVNASSLLQPA</sequence>
<dbReference type="Pfam" id="PF07670">
    <property type="entry name" value="Gate"/>
    <property type="match status" value="1"/>
</dbReference>
<dbReference type="EMBL" id="LJIJ01000886">
    <property type="protein sequence ID" value="ODM93943.1"/>
    <property type="molecule type" value="Genomic_DNA"/>
</dbReference>
<dbReference type="OMA" id="CYSCHPC"/>
<evidence type="ECO:0000259" key="2">
    <source>
        <dbReference type="Pfam" id="PF07670"/>
    </source>
</evidence>
<name>A0A1D2MLS2_ORCCI</name>
<proteinExistence type="predicted"/>
<feature type="domain" description="Nucleoside transporter/FeoB GTPase Gate" evidence="2">
    <location>
        <begin position="4"/>
        <end position="73"/>
    </location>
</feature>
<dbReference type="InterPro" id="IPR008276">
    <property type="entry name" value="C_nuclsd_transpt"/>
</dbReference>
<dbReference type="PANTHER" id="PTHR10590">
    <property type="entry name" value="SODIUM/NUCLEOSIDE COTRANSPORTER"/>
    <property type="match status" value="1"/>
</dbReference>
<keyword evidence="4" id="KW-1185">Reference proteome</keyword>
<dbReference type="GO" id="GO:0005415">
    <property type="term" value="F:nucleoside:sodium symporter activity"/>
    <property type="evidence" value="ECO:0007669"/>
    <property type="project" value="TreeGrafter"/>
</dbReference>
<evidence type="ECO:0000313" key="3">
    <source>
        <dbReference type="EMBL" id="ODM93943.1"/>
    </source>
</evidence>
<feature type="transmembrane region" description="Helical" evidence="1">
    <location>
        <begin position="50"/>
        <end position="72"/>
    </location>
</feature>
<dbReference type="OrthoDB" id="6075923at2759"/>
<dbReference type="PANTHER" id="PTHR10590:SF4">
    <property type="entry name" value="SOLUTE CARRIER FAMILY 28 MEMBER 3"/>
    <property type="match status" value="1"/>
</dbReference>
<evidence type="ECO:0000313" key="4">
    <source>
        <dbReference type="Proteomes" id="UP000094527"/>
    </source>
</evidence>
<accession>A0A1D2MLS2</accession>
<dbReference type="GO" id="GO:0005886">
    <property type="term" value="C:plasma membrane"/>
    <property type="evidence" value="ECO:0007669"/>
    <property type="project" value="TreeGrafter"/>
</dbReference>
<keyword evidence="1" id="KW-0472">Membrane</keyword>
<keyword evidence="1" id="KW-1133">Transmembrane helix</keyword>
<keyword evidence="1" id="KW-0812">Transmembrane</keyword>
<evidence type="ECO:0000256" key="1">
    <source>
        <dbReference type="SAM" id="Phobius"/>
    </source>
</evidence>
<protein>
    <submittedName>
        <fullName evidence="3">Sodium/nucleoside cotransporter 2</fullName>
    </submittedName>
</protein>
<dbReference type="Proteomes" id="UP000094527">
    <property type="component" value="Unassembled WGS sequence"/>
</dbReference>
<comment type="caution">
    <text evidence="3">The sequence shown here is derived from an EMBL/GenBank/DDBJ whole genome shotgun (WGS) entry which is preliminary data.</text>
</comment>
<organism evidence="3 4">
    <name type="scientific">Orchesella cincta</name>
    <name type="common">Springtail</name>
    <name type="synonym">Podura cincta</name>
    <dbReference type="NCBI Taxonomy" id="48709"/>
    <lineage>
        <taxon>Eukaryota</taxon>
        <taxon>Metazoa</taxon>
        <taxon>Ecdysozoa</taxon>
        <taxon>Arthropoda</taxon>
        <taxon>Hexapoda</taxon>
        <taxon>Collembola</taxon>
        <taxon>Entomobryomorpha</taxon>
        <taxon>Entomobryoidea</taxon>
        <taxon>Orchesellidae</taxon>
        <taxon>Orchesellinae</taxon>
        <taxon>Orchesella</taxon>
    </lineage>
</organism>